<dbReference type="Proteomes" id="UP000631114">
    <property type="component" value="Unassembled WGS sequence"/>
</dbReference>
<dbReference type="Gene3D" id="1.20.1280.50">
    <property type="match status" value="1"/>
</dbReference>
<dbReference type="SMART" id="SM00579">
    <property type="entry name" value="FBD"/>
    <property type="match status" value="1"/>
</dbReference>
<gene>
    <name evidence="2" type="ORF">IFM89_030383</name>
</gene>
<dbReference type="AlphaFoldDB" id="A0A835GYT5"/>
<dbReference type="InterPro" id="IPR055357">
    <property type="entry name" value="LRR_At1g61320_AtMIF1"/>
</dbReference>
<dbReference type="PANTHER" id="PTHR31900">
    <property type="entry name" value="F-BOX/RNI SUPERFAMILY PROTEIN-RELATED"/>
    <property type="match status" value="1"/>
</dbReference>
<reference evidence="2 3" key="1">
    <citation type="submission" date="2020-10" db="EMBL/GenBank/DDBJ databases">
        <title>The Coptis chinensis genome and diversification of protoberbering-type alkaloids.</title>
        <authorList>
            <person name="Wang B."/>
            <person name="Shu S."/>
            <person name="Song C."/>
            <person name="Liu Y."/>
        </authorList>
    </citation>
    <scope>NUCLEOTIDE SEQUENCE [LARGE SCALE GENOMIC DNA]</scope>
    <source>
        <strain evidence="2">HL-2020</strain>
        <tissue evidence="2">Leaf</tissue>
    </source>
</reference>
<dbReference type="PANTHER" id="PTHR31900:SF30">
    <property type="entry name" value="SUPERFAMILY PROTEIN, PUTATIVE-RELATED"/>
    <property type="match status" value="1"/>
</dbReference>
<proteinExistence type="predicted"/>
<dbReference type="OrthoDB" id="1939276at2759"/>
<dbReference type="SUPFAM" id="SSF52047">
    <property type="entry name" value="RNI-like"/>
    <property type="match status" value="1"/>
</dbReference>
<sequence length="451" mass="51070">MKGNCSAQQTKDMISNLPEPILSRIVSLLPLEDAIKTTSLSKKWLNVCTSLTNIEFDQVKFERWARGKRQFKDFVNQTLVLHGGLDIDKFSIYIDIGAISMSNVNSWIYFAVNHNVKEVDIAGYYGYFEKLPCCLFTCGTLRMLTLEYVNLQLPTMVGLPKLKSLKIKFVRFFDENSTAQLFSSCPLLEELVISNCCFKDMNVSCIVEISSPSLKSVTVLSFYLPPVKISTSNLCNIRYYGNPPEICLETLSSLSNVDFEFTSPLRIYYTRASAILMGLQNVVRMVLRGCFIELLSRNEGSSARLPTSCFSLEYLQLDVKPSKEQVQVVILLLRNYPNLKHLRISVKEPTRRLNLHELWQGQAEEGGQLEEGSSMDILDHLKTVDVESFGGSKIELDLVRYLLKNANILEKLNIIYSGKNGKKDDVSRRSRINEEISSFTKASLSAEISFS</sequence>
<keyword evidence="3" id="KW-1185">Reference proteome</keyword>
<comment type="caution">
    <text evidence="2">The sequence shown here is derived from an EMBL/GenBank/DDBJ whole genome shotgun (WGS) entry which is preliminary data.</text>
</comment>
<dbReference type="Pfam" id="PF00646">
    <property type="entry name" value="F-box"/>
    <property type="match status" value="1"/>
</dbReference>
<protein>
    <recommendedName>
        <fullName evidence="1">F-box domain-containing protein</fullName>
    </recommendedName>
</protein>
<dbReference type="Gene3D" id="3.80.10.10">
    <property type="entry name" value="Ribonuclease Inhibitor"/>
    <property type="match status" value="1"/>
</dbReference>
<evidence type="ECO:0000259" key="1">
    <source>
        <dbReference type="PROSITE" id="PS50181"/>
    </source>
</evidence>
<evidence type="ECO:0000313" key="2">
    <source>
        <dbReference type="EMBL" id="KAF9590071.1"/>
    </source>
</evidence>
<accession>A0A835GYT5</accession>
<evidence type="ECO:0000313" key="3">
    <source>
        <dbReference type="Proteomes" id="UP000631114"/>
    </source>
</evidence>
<dbReference type="Pfam" id="PF23622">
    <property type="entry name" value="LRR_At1g61320_AtMIF1"/>
    <property type="match status" value="1"/>
</dbReference>
<dbReference type="SUPFAM" id="SSF81383">
    <property type="entry name" value="F-box domain"/>
    <property type="match status" value="1"/>
</dbReference>
<dbReference type="PROSITE" id="PS50181">
    <property type="entry name" value="FBOX"/>
    <property type="match status" value="1"/>
</dbReference>
<dbReference type="EMBL" id="JADFTS010000009">
    <property type="protein sequence ID" value="KAF9590071.1"/>
    <property type="molecule type" value="Genomic_DNA"/>
</dbReference>
<dbReference type="InterPro" id="IPR050232">
    <property type="entry name" value="FBL13/AtMIF1-like"/>
</dbReference>
<dbReference type="InterPro" id="IPR006566">
    <property type="entry name" value="FBD"/>
</dbReference>
<dbReference type="InterPro" id="IPR036047">
    <property type="entry name" value="F-box-like_dom_sf"/>
</dbReference>
<organism evidence="2 3">
    <name type="scientific">Coptis chinensis</name>
    <dbReference type="NCBI Taxonomy" id="261450"/>
    <lineage>
        <taxon>Eukaryota</taxon>
        <taxon>Viridiplantae</taxon>
        <taxon>Streptophyta</taxon>
        <taxon>Embryophyta</taxon>
        <taxon>Tracheophyta</taxon>
        <taxon>Spermatophyta</taxon>
        <taxon>Magnoliopsida</taxon>
        <taxon>Ranunculales</taxon>
        <taxon>Ranunculaceae</taxon>
        <taxon>Coptidoideae</taxon>
        <taxon>Coptis</taxon>
    </lineage>
</organism>
<name>A0A835GYT5_9MAGN</name>
<dbReference type="InterPro" id="IPR032675">
    <property type="entry name" value="LRR_dom_sf"/>
</dbReference>
<dbReference type="InterPro" id="IPR001810">
    <property type="entry name" value="F-box_dom"/>
</dbReference>
<feature type="domain" description="F-box" evidence="1">
    <location>
        <begin position="11"/>
        <end position="59"/>
    </location>
</feature>